<name>A0A8S1QNG3_PARPR</name>
<protein>
    <submittedName>
        <fullName evidence="1">Uncharacterized protein</fullName>
    </submittedName>
</protein>
<gene>
    <name evidence="1" type="ORF">PPRIM_AZ9-3.1.T1670079</name>
    <name evidence="2" type="ORF">PPRIM_AZ9-3.1.T1670082</name>
</gene>
<sequence length="213" mass="25016">MSDQQILTQTEQQIINLQPQINTLQPIQPPLPMDIGTGVLGRVGLISTIEDPFLKQIMIQHCYQDQILNYSFMLIRELLNSNIFYIKEIVNNQKTHNQNKTIHYSNQTQQRYQKNHSDLMTVQIIFQIKLKVIIIKNVYQLYPMATSSPKCFNMQANIIKFNSSFSMLARRNIIDTVLNPTKKNTLFFKRIPKQYIISFQYLKNQCLETKCQP</sequence>
<dbReference type="Proteomes" id="UP000688137">
    <property type="component" value="Unassembled WGS sequence"/>
</dbReference>
<evidence type="ECO:0000313" key="2">
    <source>
        <dbReference type="EMBL" id="CAD8116033.1"/>
    </source>
</evidence>
<evidence type="ECO:0000313" key="3">
    <source>
        <dbReference type="Proteomes" id="UP000688137"/>
    </source>
</evidence>
<evidence type="ECO:0000313" key="1">
    <source>
        <dbReference type="EMBL" id="CAD8116030.1"/>
    </source>
</evidence>
<organism evidence="1 3">
    <name type="scientific">Paramecium primaurelia</name>
    <dbReference type="NCBI Taxonomy" id="5886"/>
    <lineage>
        <taxon>Eukaryota</taxon>
        <taxon>Sar</taxon>
        <taxon>Alveolata</taxon>
        <taxon>Ciliophora</taxon>
        <taxon>Intramacronucleata</taxon>
        <taxon>Oligohymenophorea</taxon>
        <taxon>Peniculida</taxon>
        <taxon>Parameciidae</taxon>
        <taxon>Paramecium</taxon>
    </lineage>
</organism>
<dbReference type="AlphaFoldDB" id="A0A8S1QNG3"/>
<dbReference type="EMBL" id="CAJJDM010000176">
    <property type="protein sequence ID" value="CAD8116033.1"/>
    <property type="molecule type" value="Genomic_DNA"/>
</dbReference>
<comment type="caution">
    <text evidence="1">The sequence shown here is derived from an EMBL/GenBank/DDBJ whole genome shotgun (WGS) entry which is preliminary data.</text>
</comment>
<accession>A0A8S1QNG3</accession>
<proteinExistence type="predicted"/>
<dbReference type="EMBL" id="CAJJDM010000176">
    <property type="protein sequence ID" value="CAD8116030.1"/>
    <property type="molecule type" value="Genomic_DNA"/>
</dbReference>
<reference evidence="1" key="1">
    <citation type="submission" date="2021-01" db="EMBL/GenBank/DDBJ databases">
        <authorList>
            <consortium name="Genoscope - CEA"/>
            <person name="William W."/>
        </authorList>
    </citation>
    <scope>NUCLEOTIDE SEQUENCE</scope>
</reference>
<keyword evidence="3" id="KW-1185">Reference proteome</keyword>